<reference evidence="15 16" key="1">
    <citation type="submission" date="2020-03" db="EMBL/GenBank/DDBJ databases">
        <title>Genomic Encyclopedia of Type Strains, Phase IV (KMG-IV): sequencing the most valuable type-strain genomes for metagenomic binning, comparative biology and taxonomic classification.</title>
        <authorList>
            <person name="Goeker M."/>
        </authorList>
    </citation>
    <scope>NUCLEOTIDE SEQUENCE [LARGE SCALE GENOMIC DNA]</scope>
    <source>
        <strain evidence="15 16">DSM 7225</strain>
    </source>
</reference>
<dbReference type="Gene3D" id="1.20.950.20">
    <property type="entry name" value="Transmembrane di-heme cytochromes, Chain C"/>
    <property type="match status" value="1"/>
</dbReference>
<dbReference type="PANTHER" id="PTHR30529">
    <property type="entry name" value="CYTOCHROME B561"/>
    <property type="match status" value="1"/>
</dbReference>
<keyword evidence="6 13" id="KW-0812">Transmembrane</keyword>
<dbReference type="AlphaFoldDB" id="A0A7X5Y2B8"/>
<keyword evidence="8" id="KW-0249">Electron transport</keyword>
<dbReference type="InterPro" id="IPR011577">
    <property type="entry name" value="Cyt_b561_bac/Ni-Hgenase"/>
</dbReference>
<keyword evidence="5" id="KW-0349">Heme</keyword>
<dbReference type="GO" id="GO:0022904">
    <property type="term" value="P:respiratory electron transport chain"/>
    <property type="evidence" value="ECO:0007669"/>
    <property type="project" value="InterPro"/>
</dbReference>
<evidence type="ECO:0000256" key="2">
    <source>
        <dbReference type="ARBA" id="ARBA00004651"/>
    </source>
</evidence>
<name>A0A7X5Y2B8_9SPHN</name>
<dbReference type="PANTHER" id="PTHR30529:SF1">
    <property type="entry name" value="CYTOCHROME B561 HOMOLOG 2"/>
    <property type="match status" value="1"/>
</dbReference>
<evidence type="ECO:0000256" key="12">
    <source>
        <dbReference type="ARBA" id="ARBA00037975"/>
    </source>
</evidence>
<evidence type="ECO:0000256" key="4">
    <source>
        <dbReference type="ARBA" id="ARBA00022475"/>
    </source>
</evidence>
<feature type="transmembrane region" description="Helical" evidence="13">
    <location>
        <begin position="91"/>
        <end position="109"/>
    </location>
</feature>
<dbReference type="Pfam" id="PF01292">
    <property type="entry name" value="Ni_hydr_CYTB"/>
    <property type="match status" value="1"/>
</dbReference>
<evidence type="ECO:0000259" key="14">
    <source>
        <dbReference type="Pfam" id="PF01292"/>
    </source>
</evidence>
<keyword evidence="4" id="KW-1003">Cell membrane</keyword>
<evidence type="ECO:0000256" key="10">
    <source>
        <dbReference type="ARBA" id="ARBA00023004"/>
    </source>
</evidence>
<feature type="domain" description="Cytochrome b561 bacterial/Ni-hydrogenase" evidence="14">
    <location>
        <begin position="7"/>
        <end position="171"/>
    </location>
</feature>
<comment type="cofactor">
    <cofactor evidence="1">
        <name>heme b</name>
        <dbReference type="ChEBI" id="CHEBI:60344"/>
    </cofactor>
</comment>
<accession>A0A7X5Y2B8</accession>
<evidence type="ECO:0000256" key="6">
    <source>
        <dbReference type="ARBA" id="ARBA00022692"/>
    </source>
</evidence>
<comment type="similarity">
    <text evidence="12">Belongs to the cytochrome b561 family.</text>
</comment>
<evidence type="ECO:0000256" key="13">
    <source>
        <dbReference type="SAM" id="Phobius"/>
    </source>
</evidence>
<comment type="subcellular location">
    <subcellularLocation>
        <location evidence="2">Cell membrane</location>
        <topology evidence="2">Multi-pass membrane protein</topology>
    </subcellularLocation>
</comment>
<dbReference type="Proteomes" id="UP000531251">
    <property type="component" value="Unassembled WGS sequence"/>
</dbReference>
<organism evidence="15 16">
    <name type="scientific">Sphingomonas trueperi</name>
    <dbReference type="NCBI Taxonomy" id="53317"/>
    <lineage>
        <taxon>Bacteria</taxon>
        <taxon>Pseudomonadati</taxon>
        <taxon>Pseudomonadota</taxon>
        <taxon>Alphaproteobacteria</taxon>
        <taxon>Sphingomonadales</taxon>
        <taxon>Sphingomonadaceae</taxon>
        <taxon>Sphingomonas</taxon>
    </lineage>
</organism>
<keyword evidence="16" id="KW-1185">Reference proteome</keyword>
<dbReference type="GO" id="GO:0020037">
    <property type="term" value="F:heme binding"/>
    <property type="evidence" value="ECO:0007669"/>
    <property type="project" value="TreeGrafter"/>
</dbReference>
<evidence type="ECO:0000256" key="8">
    <source>
        <dbReference type="ARBA" id="ARBA00022982"/>
    </source>
</evidence>
<dbReference type="GO" id="GO:0005886">
    <property type="term" value="C:plasma membrane"/>
    <property type="evidence" value="ECO:0007669"/>
    <property type="project" value="UniProtKB-SubCell"/>
</dbReference>
<proteinExistence type="inferred from homology"/>
<evidence type="ECO:0000313" key="16">
    <source>
        <dbReference type="Proteomes" id="UP000531251"/>
    </source>
</evidence>
<feature type="transmembrane region" description="Helical" evidence="13">
    <location>
        <begin position="147"/>
        <end position="164"/>
    </location>
</feature>
<keyword evidence="3" id="KW-0813">Transport</keyword>
<keyword evidence="11 13" id="KW-0472">Membrane</keyword>
<dbReference type="InterPro" id="IPR016174">
    <property type="entry name" value="Di-haem_cyt_TM"/>
</dbReference>
<evidence type="ECO:0000313" key="15">
    <source>
        <dbReference type="EMBL" id="NJB99802.1"/>
    </source>
</evidence>
<dbReference type="GO" id="GO:0046872">
    <property type="term" value="F:metal ion binding"/>
    <property type="evidence" value="ECO:0007669"/>
    <property type="project" value="UniProtKB-KW"/>
</dbReference>
<keyword evidence="10" id="KW-0408">Iron</keyword>
<evidence type="ECO:0000256" key="1">
    <source>
        <dbReference type="ARBA" id="ARBA00001970"/>
    </source>
</evidence>
<dbReference type="RefSeq" id="WP_206434287.1">
    <property type="nucleotide sequence ID" value="NZ_BAAADY010000031.1"/>
</dbReference>
<keyword evidence="7" id="KW-0479">Metal-binding</keyword>
<evidence type="ECO:0000256" key="3">
    <source>
        <dbReference type="ARBA" id="ARBA00022448"/>
    </source>
</evidence>
<dbReference type="InterPro" id="IPR052168">
    <property type="entry name" value="Cytochrome_b561_oxidase"/>
</dbReference>
<dbReference type="GO" id="GO:0009055">
    <property type="term" value="F:electron transfer activity"/>
    <property type="evidence" value="ECO:0007669"/>
    <property type="project" value="InterPro"/>
</dbReference>
<sequence>MMHASTRYPLPMRMLHWMRAALLLGLVALGWTMTSLPDSLPAKFAWMYPLHKELGVLAFVAGSIALAIRLRSALPPPPAGLSKAERTLSAIVHHALLALAMLVPLMGYATSSSFAQSDGIPFFGLDLPELLPKNDRAFAVFAWAHKTLAYALLALVALHVLGVIKHRFLDRGRDTNVLPRML</sequence>
<gene>
    <name evidence="15" type="ORF">GGR89_004148</name>
</gene>
<protein>
    <submittedName>
        <fullName evidence="15">Cytochrome b561</fullName>
    </submittedName>
</protein>
<feature type="transmembrane region" description="Helical" evidence="13">
    <location>
        <begin position="53"/>
        <end position="70"/>
    </location>
</feature>
<dbReference type="EMBL" id="JAATJB010000021">
    <property type="protein sequence ID" value="NJB99802.1"/>
    <property type="molecule type" value="Genomic_DNA"/>
</dbReference>
<keyword evidence="9 13" id="KW-1133">Transmembrane helix</keyword>
<evidence type="ECO:0000256" key="5">
    <source>
        <dbReference type="ARBA" id="ARBA00022617"/>
    </source>
</evidence>
<dbReference type="SUPFAM" id="SSF81342">
    <property type="entry name" value="Transmembrane di-heme cytochromes"/>
    <property type="match status" value="1"/>
</dbReference>
<comment type="caution">
    <text evidence="15">The sequence shown here is derived from an EMBL/GenBank/DDBJ whole genome shotgun (WGS) entry which is preliminary data.</text>
</comment>
<evidence type="ECO:0000256" key="7">
    <source>
        <dbReference type="ARBA" id="ARBA00022723"/>
    </source>
</evidence>
<evidence type="ECO:0000256" key="11">
    <source>
        <dbReference type="ARBA" id="ARBA00023136"/>
    </source>
</evidence>
<evidence type="ECO:0000256" key="9">
    <source>
        <dbReference type="ARBA" id="ARBA00022989"/>
    </source>
</evidence>